<keyword evidence="7" id="KW-1185">Reference proteome</keyword>
<dbReference type="InterPro" id="IPR040692">
    <property type="entry name" value="UGGT_TRXL_3"/>
</dbReference>
<feature type="region of interest" description="Disordered" evidence="1">
    <location>
        <begin position="1413"/>
        <end position="1434"/>
    </location>
</feature>
<feature type="chain" id="PRO_5004975730" evidence="2">
    <location>
        <begin position="25"/>
        <end position="1464"/>
    </location>
</feature>
<dbReference type="PANTHER" id="PTHR11226:SF0">
    <property type="entry name" value="UDP-GLUCOSE:GLYCOPROTEIN GLUCOSYLTRANSFERASE"/>
    <property type="match status" value="1"/>
</dbReference>
<feature type="domain" description="UGGT thioredoxin-like" evidence="3">
    <location>
        <begin position="43"/>
        <end position="163"/>
    </location>
</feature>
<evidence type="ECO:0000256" key="2">
    <source>
        <dbReference type="SAM" id="SignalP"/>
    </source>
</evidence>
<reference evidence="6 7" key="1">
    <citation type="journal article" date="2013" name="Curr. Biol.">
        <title>The Genome of the Foraminiferan Reticulomyxa filosa.</title>
        <authorList>
            <person name="Glockner G."/>
            <person name="Hulsmann N."/>
            <person name="Schleicher M."/>
            <person name="Noegel A.A."/>
            <person name="Eichinger L."/>
            <person name="Gallinger C."/>
            <person name="Pawlowski J."/>
            <person name="Sierra R."/>
            <person name="Euteneuer U."/>
            <person name="Pillet L."/>
            <person name="Moustafa A."/>
            <person name="Platzer M."/>
            <person name="Groth M."/>
            <person name="Szafranski K."/>
            <person name="Schliwa M."/>
        </authorList>
    </citation>
    <scope>NUCLEOTIDE SEQUENCE [LARGE SCALE GENOMIC DNA]</scope>
</reference>
<feature type="compositionally biased region" description="Polar residues" evidence="1">
    <location>
        <begin position="1413"/>
        <end position="1424"/>
    </location>
</feature>
<dbReference type="GO" id="GO:0003980">
    <property type="term" value="F:UDP-glucose:glycoprotein glucosyltransferase activity"/>
    <property type="evidence" value="ECO:0007669"/>
    <property type="project" value="InterPro"/>
</dbReference>
<organism evidence="6 7">
    <name type="scientific">Reticulomyxa filosa</name>
    <dbReference type="NCBI Taxonomy" id="46433"/>
    <lineage>
        <taxon>Eukaryota</taxon>
        <taxon>Sar</taxon>
        <taxon>Rhizaria</taxon>
        <taxon>Retaria</taxon>
        <taxon>Foraminifera</taxon>
        <taxon>Monothalamids</taxon>
        <taxon>Reticulomyxidae</taxon>
        <taxon>Reticulomyxa</taxon>
    </lineage>
</organism>
<feature type="signal peptide" evidence="2">
    <location>
        <begin position="1"/>
        <end position="24"/>
    </location>
</feature>
<dbReference type="Pfam" id="PF06427">
    <property type="entry name" value="UDP-g_GGTase"/>
    <property type="match status" value="1"/>
</dbReference>
<dbReference type="EMBL" id="ASPP01007223">
    <property type="protein sequence ID" value="ETO27493.1"/>
    <property type="molecule type" value="Genomic_DNA"/>
</dbReference>
<evidence type="ECO:0000313" key="7">
    <source>
        <dbReference type="Proteomes" id="UP000023152"/>
    </source>
</evidence>
<dbReference type="InterPro" id="IPR040693">
    <property type="entry name" value="UGGT_TRXL_1"/>
</dbReference>
<dbReference type="OrthoDB" id="27683at2759"/>
<keyword evidence="6" id="KW-0808">Transferase</keyword>
<gene>
    <name evidence="6" type="ORF">RFI_09640</name>
</gene>
<comment type="caution">
    <text evidence="6">The sequence shown here is derived from an EMBL/GenBank/DDBJ whole genome shotgun (WGS) entry which is preliminary data.</text>
</comment>
<evidence type="ECO:0000259" key="3">
    <source>
        <dbReference type="Pfam" id="PF18400"/>
    </source>
</evidence>
<dbReference type="GO" id="GO:0036503">
    <property type="term" value="P:ERAD pathway"/>
    <property type="evidence" value="ECO:0007669"/>
    <property type="project" value="TreeGrafter"/>
</dbReference>
<dbReference type="Pfam" id="PF18401">
    <property type="entry name" value="Thioredoxin_13"/>
    <property type="match status" value="1"/>
</dbReference>
<evidence type="ECO:0000259" key="4">
    <source>
        <dbReference type="Pfam" id="PF18401"/>
    </source>
</evidence>
<dbReference type="GO" id="GO:0018279">
    <property type="term" value="P:protein N-linked glycosylation via asparagine"/>
    <property type="evidence" value="ECO:0007669"/>
    <property type="project" value="TreeGrafter"/>
</dbReference>
<protein>
    <submittedName>
        <fullName evidence="6">UDP-glucose ceramide glucosyltransferase-like protein</fullName>
    </submittedName>
</protein>
<feature type="domain" description="UGGT thioredoxin-like" evidence="5">
    <location>
        <begin position="553"/>
        <end position="822"/>
    </location>
</feature>
<accession>X6NNI9</accession>
<dbReference type="InterPro" id="IPR009448">
    <property type="entry name" value="UDP-g_GGtrans"/>
</dbReference>
<keyword evidence="2" id="KW-0732">Signal</keyword>
<dbReference type="PANTHER" id="PTHR11226">
    <property type="entry name" value="UDP-GLUCOSE GLYCOPROTEIN:GLUCOSYLTRANSFERASE"/>
    <property type="match status" value="1"/>
</dbReference>
<name>X6NNI9_RETFI</name>
<dbReference type="InterPro" id="IPR040694">
    <property type="entry name" value="UGGT_TRXL_2"/>
</dbReference>
<dbReference type="Proteomes" id="UP000023152">
    <property type="component" value="Unassembled WGS sequence"/>
</dbReference>
<evidence type="ECO:0000313" key="6">
    <source>
        <dbReference type="EMBL" id="ETO27493.1"/>
    </source>
</evidence>
<dbReference type="GO" id="GO:0051082">
    <property type="term" value="F:unfolded protein binding"/>
    <property type="evidence" value="ECO:0007669"/>
    <property type="project" value="TreeGrafter"/>
</dbReference>
<dbReference type="GO" id="GO:0005783">
    <property type="term" value="C:endoplasmic reticulum"/>
    <property type="evidence" value="ECO:0007669"/>
    <property type="project" value="TreeGrafter"/>
</dbReference>
<evidence type="ECO:0000259" key="5">
    <source>
        <dbReference type="Pfam" id="PF18402"/>
    </source>
</evidence>
<feature type="domain" description="UGGT thioredoxin-like" evidence="4">
    <location>
        <begin position="405"/>
        <end position="498"/>
    </location>
</feature>
<proteinExistence type="predicted"/>
<evidence type="ECO:0000256" key="1">
    <source>
        <dbReference type="SAM" id="MobiDB-lite"/>
    </source>
</evidence>
<dbReference type="Pfam" id="PF18402">
    <property type="entry name" value="Thioredoxin_14"/>
    <property type="match status" value="1"/>
</dbReference>
<sequence>MAYCTGFVLPFCLLWTFCSWIVFSKVEENVITVAMEAKFQSFPLFYEISEYLNDKKIYFEFMEEYMTKYKRVGVEHDDVALYRWLMLEFLAKKQSRLGQSQYSLLPLLISLHTYAPRLALFNNVFQQHNFAHNATTVEVYKQKQGKKLPEKCKTWSVLNAQDVDTVLKEISSTIESRDAELHTSNAYNEDDGNELPSSSLILLNDIDHAFGCCQGAFTSSQSLEGAKECVNDDNKIFLVLYADYANLKVLAPLFITLLSQVKHEAKYQNACLIVRPVYFDVHQKSKPLTLQVCMKKEWRAIKNMEYKVLDDRNMGSVQTVEVESDGKVHSEHASPVSSTQTLLIEQLQQSINALTLDGRDEKTPNLKEMQEENMKEYMSKIGIQTTYLLLQWHKELTQAFENKTIDLMTRNQQFLDMFTELSTNFPHYTHLIPHISEDHYDSIQGYLNTLKQYWREGTEMLRFNGLPLPVSDLDIFDFFQKMDSEAYYIDLFKQLLTSSGSTTPPIATHIKNLLNTPIDIGFGSDNGDPLRIDMRVETYLLENKGVEKEYENLIVTWTNDIEKDNKYKTWPNGLEGLQSFMVFRQIVPIRRNMYNVICIIDSFDYLSLGVFYYWYSMFKYDLPIQEDDKKPSIELLTKAFVITAKDLKSSKKACELLEALFRIMHEDLEGTQESLIEAAAADPQQEMFGMRQPTLQQVERAIQNTHRPRDTEHIFKAVPQYSDHHRYLEIVHDFVEHKGLTALLHDTQSDGNDIKTEASGLTFIFNGQLHTHVKNLDQMTIMNMIMAEQRMYMIAFSQGKISKKTNFNSFVYQQNNVLARYSFFLSWLTRTSVSLPSSNPQHSDIIVPHLPKIIASSQSWLQSIPYLTTHSIFSNTEKSNTPLVTVWVLLNFGNGNGKDLFVALSKLNQMATTRSDKSLQHAGVRLALLDNTLDCYTADALAPMQGKQFDWETFQNTAQKWRNATLEQRSCNEKGKTENQKIASEVVKNLGLQSGHNYIVIDGLVVPIDDAIGTGNANAEASTHSASIVVQDIWTLLQEFFKATKDVYPQMKDLPHDVVLQIVNALIYRATSGYVVRETLFEANGLSIHLSNSDANENEVVYDIVSVLNPLSPHTQKLVSLFKELYLYKPLHATAPKFNIQILFAPDLNMKDEINKYGFPSKLNRYYRLAFHANSLSQHLASIGQSSSDHWGHPLNIQDNFVFQNVPKDQVELFISFICNFLIYICVLTMGIVNTPGTWLFEALGGVHDLDNLLLSKVPSSKVTARYQLLHILLQGQCFDEHSSPVAGLQLELNPGHTDTIVMQNLGYFQLKSNPGIWNLHLKEGRSRQVYQINTQAINDPRAAFDEQTQRLYVTMSTFTSTPFRLYVKKQVGMENEDLLPPLEKKDEPDQKGKDGKLVNIFKSWFGDQADNTDSAIAGSTNGKTNRRKDAKAPEDTTVHIMSVASGHLYERFLKVGCLFFFYS</sequence>
<dbReference type="Pfam" id="PF18400">
    <property type="entry name" value="Thioredoxin_12"/>
    <property type="match status" value="1"/>
</dbReference>